<dbReference type="InterPro" id="IPR000182">
    <property type="entry name" value="GNAT_dom"/>
</dbReference>
<organism evidence="2 3">
    <name type="scientific">Saccharothrix mutabilis subsp. mutabilis</name>
    <dbReference type="NCBI Taxonomy" id="66855"/>
    <lineage>
        <taxon>Bacteria</taxon>
        <taxon>Bacillati</taxon>
        <taxon>Actinomycetota</taxon>
        <taxon>Actinomycetes</taxon>
        <taxon>Pseudonocardiales</taxon>
        <taxon>Pseudonocardiaceae</taxon>
        <taxon>Saccharothrix</taxon>
    </lineage>
</organism>
<proteinExistence type="predicted"/>
<dbReference type="PANTHER" id="PTHR43792:SF1">
    <property type="entry name" value="N-ACETYLTRANSFERASE DOMAIN-CONTAINING PROTEIN"/>
    <property type="match status" value="1"/>
</dbReference>
<sequence length="178" mass="20120">MFLETDRVRLRNFRESDVDALADLHADPAVMRYLEGGRPLDRAAAAELLDRLMAADGWWAGEEKASGRLLGLFEFRETEPGVRELGYRLHPSAWGRGLATEVSTALLDKGFRELGVHRVFATTMTVNTGSRRVMERVGLRFVRTFFQDWPDPIPGSEHGEVEYALTREDWTGGRPASR</sequence>
<dbReference type="SUPFAM" id="SSF55729">
    <property type="entry name" value="Acyl-CoA N-acyltransferases (Nat)"/>
    <property type="match status" value="1"/>
</dbReference>
<protein>
    <submittedName>
        <fullName evidence="2">GNAT family N-acetyltransferase</fullName>
    </submittedName>
</protein>
<comment type="caution">
    <text evidence="2">The sequence shown here is derived from an EMBL/GenBank/DDBJ whole genome shotgun (WGS) entry which is preliminary data.</text>
</comment>
<name>A0ABN0T8K1_9PSEU</name>
<accession>A0ABN0T8K1</accession>
<reference evidence="2 3" key="1">
    <citation type="journal article" date="2019" name="Int. J. Syst. Evol. Microbiol.">
        <title>The Global Catalogue of Microorganisms (GCM) 10K type strain sequencing project: providing services to taxonomists for standard genome sequencing and annotation.</title>
        <authorList>
            <consortium name="The Broad Institute Genomics Platform"/>
            <consortium name="The Broad Institute Genome Sequencing Center for Infectious Disease"/>
            <person name="Wu L."/>
            <person name="Ma J."/>
        </authorList>
    </citation>
    <scope>NUCLEOTIDE SEQUENCE [LARGE SCALE GENOMIC DNA]</scope>
    <source>
        <strain evidence="2 3">JCM 3380</strain>
    </source>
</reference>
<dbReference type="Proteomes" id="UP001500416">
    <property type="component" value="Unassembled WGS sequence"/>
</dbReference>
<evidence type="ECO:0000313" key="3">
    <source>
        <dbReference type="Proteomes" id="UP001500416"/>
    </source>
</evidence>
<keyword evidence="3" id="KW-1185">Reference proteome</keyword>
<dbReference type="PANTHER" id="PTHR43792">
    <property type="entry name" value="GNAT FAMILY, PUTATIVE (AFU_ORTHOLOGUE AFUA_3G00765)-RELATED-RELATED"/>
    <property type="match status" value="1"/>
</dbReference>
<dbReference type="Pfam" id="PF13302">
    <property type="entry name" value="Acetyltransf_3"/>
    <property type="match status" value="1"/>
</dbReference>
<feature type="domain" description="N-acetyltransferase" evidence="1">
    <location>
        <begin position="8"/>
        <end position="168"/>
    </location>
</feature>
<dbReference type="EMBL" id="BAAABU010000002">
    <property type="protein sequence ID" value="GAA0215215.1"/>
    <property type="molecule type" value="Genomic_DNA"/>
</dbReference>
<evidence type="ECO:0000313" key="2">
    <source>
        <dbReference type="EMBL" id="GAA0215215.1"/>
    </source>
</evidence>
<evidence type="ECO:0000259" key="1">
    <source>
        <dbReference type="PROSITE" id="PS51186"/>
    </source>
</evidence>
<dbReference type="Gene3D" id="3.40.630.30">
    <property type="match status" value="1"/>
</dbReference>
<dbReference type="InterPro" id="IPR051531">
    <property type="entry name" value="N-acetyltransferase"/>
</dbReference>
<gene>
    <name evidence="2" type="ORF">GCM10010492_11250</name>
</gene>
<dbReference type="PROSITE" id="PS51186">
    <property type="entry name" value="GNAT"/>
    <property type="match status" value="1"/>
</dbReference>
<dbReference type="InterPro" id="IPR016181">
    <property type="entry name" value="Acyl_CoA_acyltransferase"/>
</dbReference>
<dbReference type="RefSeq" id="WP_343932533.1">
    <property type="nucleotide sequence ID" value="NZ_BAAABU010000002.1"/>
</dbReference>